<dbReference type="Proteomes" id="UP000009131">
    <property type="component" value="Unassembled WGS sequence"/>
</dbReference>
<dbReference type="HOGENOM" id="CLU_1294693_0_0_1"/>
<protein>
    <submittedName>
        <fullName evidence="1">Uncharacterized protein</fullName>
    </submittedName>
</protein>
<dbReference type="InParanoid" id="G7E5K4"/>
<evidence type="ECO:0000313" key="2">
    <source>
        <dbReference type="Proteomes" id="UP000009131"/>
    </source>
</evidence>
<sequence>MDSELSDAVVASPLTPTVFNNLHMKRKTYKMYIFTVTDSFIYDYEFGFHDPNQIYYVKLNQVIINDKTRTIIQYDPNAQRCTLKFDLGGGVIKVFAFNFAFLGRMNTGFVVTALANYPDTSKVEGSVTHDLQTARGFNGSTIETQPFEMTVYEGTTPIRYDFEFAFRFPQSIYYVDFQTYYVDDAVVTFQSYGMTCYYAGQTRDIWKKSDYIA</sequence>
<proteinExistence type="predicted"/>
<evidence type="ECO:0000313" key="1">
    <source>
        <dbReference type="EMBL" id="GAA98114.1"/>
    </source>
</evidence>
<comment type="caution">
    <text evidence="1">The sequence shown here is derived from an EMBL/GenBank/DDBJ whole genome shotgun (WGS) entry which is preliminary data.</text>
</comment>
<dbReference type="EMBL" id="BABT02000150">
    <property type="protein sequence ID" value="GAA98114.1"/>
    <property type="molecule type" value="Genomic_DNA"/>
</dbReference>
<dbReference type="AlphaFoldDB" id="G7E5K4"/>
<name>G7E5K4_MIXOS</name>
<reference evidence="1 2" key="2">
    <citation type="journal article" date="2012" name="Open Biol.">
        <title>Characteristics of nucleosomes and linker DNA regions on the genome of the basidiomycete Mixia osmundae revealed by mono- and dinucleosome mapping.</title>
        <authorList>
            <person name="Nishida H."/>
            <person name="Kondo S."/>
            <person name="Matsumoto T."/>
            <person name="Suzuki Y."/>
            <person name="Yoshikawa H."/>
            <person name="Taylor T.D."/>
            <person name="Sugiyama J."/>
        </authorList>
    </citation>
    <scope>NUCLEOTIDE SEQUENCE [LARGE SCALE GENOMIC DNA]</scope>
    <source>
        <strain evidence="2">CBS 9802 / IAM 14324 / JCM 22182 / KY 12970</strain>
    </source>
</reference>
<gene>
    <name evidence="1" type="primary">Mo04797</name>
    <name evidence="1" type="ORF">E5Q_04797</name>
</gene>
<organism evidence="1 2">
    <name type="scientific">Mixia osmundae (strain CBS 9802 / IAM 14324 / JCM 22182 / KY 12970)</name>
    <dbReference type="NCBI Taxonomy" id="764103"/>
    <lineage>
        <taxon>Eukaryota</taxon>
        <taxon>Fungi</taxon>
        <taxon>Dikarya</taxon>
        <taxon>Basidiomycota</taxon>
        <taxon>Pucciniomycotina</taxon>
        <taxon>Mixiomycetes</taxon>
        <taxon>Mixiales</taxon>
        <taxon>Mixiaceae</taxon>
        <taxon>Mixia</taxon>
    </lineage>
</organism>
<accession>G7E5K4</accession>
<dbReference type="RefSeq" id="XP_014569350.1">
    <property type="nucleotide sequence ID" value="XM_014713864.1"/>
</dbReference>
<keyword evidence="2" id="KW-1185">Reference proteome</keyword>
<reference evidence="1 2" key="1">
    <citation type="journal article" date="2011" name="J. Gen. Appl. Microbiol.">
        <title>Draft genome sequencing of the enigmatic basidiomycete Mixia osmundae.</title>
        <authorList>
            <person name="Nishida H."/>
            <person name="Nagatsuka Y."/>
            <person name="Sugiyama J."/>
        </authorList>
    </citation>
    <scope>NUCLEOTIDE SEQUENCE [LARGE SCALE GENOMIC DNA]</scope>
    <source>
        <strain evidence="2">CBS 9802 / IAM 14324 / JCM 22182 / KY 12970</strain>
    </source>
</reference>